<accession>A1WMW5</accession>
<dbReference type="AlphaFoldDB" id="A1WMW5"/>
<sequence>MPARGWGASDPFPAAGRGFLAAKSFFRVDGGDLFSGFHQPDSIECRPSFNADLHIGCRRVHDAECSRAMHRLSSAVLAQSVNKLCIKSLLHPGNSPWMRSPGL</sequence>
<proteinExistence type="predicted"/>
<protein>
    <submittedName>
        <fullName evidence="1">Uncharacterized protein</fullName>
    </submittedName>
</protein>
<dbReference type="HOGENOM" id="CLU_2262626_0_0_4"/>
<dbReference type="EMBL" id="CP000542">
    <property type="protein sequence ID" value="ABM58972.1"/>
    <property type="molecule type" value="Genomic_DNA"/>
</dbReference>
<gene>
    <name evidence="1" type="ordered locus">Veis_3242</name>
</gene>
<evidence type="ECO:0000313" key="2">
    <source>
        <dbReference type="Proteomes" id="UP000000374"/>
    </source>
</evidence>
<organism evidence="1 2">
    <name type="scientific">Verminephrobacter eiseniae (strain EF01-2)</name>
    <dbReference type="NCBI Taxonomy" id="391735"/>
    <lineage>
        <taxon>Bacteria</taxon>
        <taxon>Pseudomonadati</taxon>
        <taxon>Pseudomonadota</taxon>
        <taxon>Betaproteobacteria</taxon>
        <taxon>Burkholderiales</taxon>
        <taxon>Comamonadaceae</taxon>
        <taxon>Verminephrobacter</taxon>
    </lineage>
</organism>
<reference evidence="2" key="1">
    <citation type="submission" date="2006-12" db="EMBL/GenBank/DDBJ databases">
        <title>Complete sequence of chromosome 1 of Verminephrobacter eiseniae EF01-2.</title>
        <authorList>
            <person name="Copeland A."/>
            <person name="Lucas S."/>
            <person name="Lapidus A."/>
            <person name="Barry K."/>
            <person name="Detter J.C."/>
            <person name="Glavina del Rio T."/>
            <person name="Dalin E."/>
            <person name="Tice H."/>
            <person name="Pitluck S."/>
            <person name="Chertkov O."/>
            <person name="Brettin T."/>
            <person name="Bruce D."/>
            <person name="Han C."/>
            <person name="Tapia R."/>
            <person name="Gilna P."/>
            <person name="Schmutz J."/>
            <person name="Larimer F."/>
            <person name="Land M."/>
            <person name="Hauser L."/>
            <person name="Kyrpides N."/>
            <person name="Kim E."/>
            <person name="Stahl D."/>
            <person name="Richardson P."/>
        </authorList>
    </citation>
    <scope>NUCLEOTIDE SEQUENCE [LARGE SCALE GENOMIC DNA]</scope>
    <source>
        <strain evidence="2">EF01-2</strain>
    </source>
</reference>
<keyword evidence="2" id="KW-1185">Reference proteome</keyword>
<dbReference type="STRING" id="391735.Veis_3242"/>
<evidence type="ECO:0000313" key="1">
    <source>
        <dbReference type="EMBL" id="ABM58972.1"/>
    </source>
</evidence>
<dbReference type="Proteomes" id="UP000000374">
    <property type="component" value="Chromosome"/>
</dbReference>
<name>A1WMW5_VEREI</name>
<dbReference type="KEGG" id="vei:Veis_3242"/>